<dbReference type="Gene3D" id="3.20.20.80">
    <property type="entry name" value="Glycosidases"/>
    <property type="match status" value="1"/>
</dbReference>
<keyword evidence="5" id="KW-1133">Transmembrane helix</keyword>
<dbReference type="FunFam" id="3.20.20.80:FF:000099">
    <property type="entry name" value="Lactase-phlorizin hydrolase, putative"/>
    <property type="match status" value="1"/>
</dbReference>
<dbReference type="PANTHER" id="PTHR10353:SF36">
    <property type="entry name" value="LP05116P"/>
    <property type="match status" value="1"/>
</dbReference>
<keyword evidence="3" id="KW-0326">Glycosidase</keyword>
<feature type="transmembrane region" description="Helical" evidence="5">
    <location>
        <begin position="540"/>
        <end position="561"/>
    </location>
</feature>
<evidence type="ECO:0000256" key="3">
    <source>
        <dbReference type="ARBA" id="ARBA00023295"/>
    </source>
</evidence>
<dbReference type="SUPFAM" id="SSF51445">
    <property type="entry name" value="(Trans)glycosidases"/>
    <property type="match status" value="1"/>
</dbReference>
<evidence type="ECO:0008006" key="9">
    <source>
        <dbReference type="Google" id="ProtNLM"/>
    </source>
</evidence>
<keyword evidence="8" id="KW-1185">Reference proteome</keyword>
<evidence type="ECO:0000256" key="6">
    <source>
        <dbReference type="SAM" id="SignalP"/>
    </source>
</evidence>
<evidence type="ECO:0000256" key="4">
    <source>
        <dbReference type="RuleBase" id="RU003690"/>
    </source>
</evidence>
<dbReference type="AlphaFoldDB" id="A0A8K1CHU7"/>
<feature type="signal peptide" evidence="6">
    <location>
        <begin position="1"/>
        <end position="22"/>
    </location>
</feature>
<sequence length="582" mass="65861">MRHGLSLATLAASCAVAVSATASEQRCFPDNFLFGSATAAYQVEGGWNDTGRTPSIWDDFCRERPGKQCANVADDFVHRYKSDIQLMADTGLSSFRFSVSWSRVMTWDSETKHMKPNPAGIAFYHDVIDELRRKNIVPIVTLYHWDLPSALHKELEPQGWLNSDIKEHFVEYAELMFREYGSKVDYWSTFNEPWSFSYMGYGSGRLAPGFTHSKSNAYVVAHNVLRSHGYAVQKFRALKNEDVIHPNARISIVLNVDYAYPLNASDPNDVAAAERKMHFGLGWFLTPIVSGDYPVVMRERAGENLPTFTPEDEAVVKDSYDLFMLNHYYSKAVVDCKSPLSAVKCSDLSLGWEADLGIDESRLPPDARREGTDREGNYLCPDFNGYPKGYLETIRWTHKQNPKAEILLTENGWCGNETIANEDQLWYYQTYLEQVHRAITEENIPIIGYTAWSFVDNYEWGSFKPRFGLYYVNFTSMTGSKESWTPRSTDLERIPRIAATWYASLAKSKCMDRLPETVSLEEVALVADDTRVSESMLSSNLLFCGVMAPIAIASVFAISLLRRRSASRSTTGTQAEVTPLLH</sequence>
<dbReference type="OrthoDB" id="65569at2759"/>
<dbReference type="GO" id="GO:0008422">
    <property type="term" value="F:beta-glucosidase activity"/>
    <property type="evidence" value="ECO:0007669"/>
    <property type="project" value="TreeGrafter"/>
</dbReference>
<organism evidence="7 8">
    <name type="scientific">Pythium oligandrum</name>
    <name type="common">Mycoparasitic fungus</name>
    <dbReference type="NCBI Taxonomy" id="41045"/>
    <lineage>
        <taxon>Eukaryota</taxon>
        <taxon>Sar</taxon>
        <taxon>Stramenopiles</taxon>
        <taxon>Oomycota</taxon>
        <taxon>Peronosporomycetes</taxon>
        <taxon>Pythiales</taxon>
        <taxon>Pythiaceae</taxon>
        <taxon>Pythium</taxon>
    </lineage>
</organism>
<keyword evidence="6" id="KW-0732">Signal</keyword>
<name>A0A8K1CHU7_PYTOL</name>
<comment type="caution">
    <text evidence="7">The sequence shown here is derived from an EMBL/GenBank/DDBJ whole genome shotgun (WGS) entry which is preliminary data.</text>
</comment>
<dbReference type="PRINTS" id="PR00131">
    <property type="entry name" value="GLHYDRLASE1"/>
</dbReference>
<keyword evidence="5" id="KW-0472">Membrane</keyword>
<dbReference type="PROSITE" id="PS00653">
    <property type="entry name" value="GLYCOSYL_HYDROL_F1_2"/>
    <property type="match status" value="1"/>
</dbReference>
<evidence type="ECO:0000313" key="7">
    <source>
        <dbReference type="EMBL" id="TMW63056.1"/>
    </source>
</evidence>
<evidence type="ECO:0000256" key="2">
    <source>
        <dbReference type="ARBA" id="ARBA00022801"/>
    </source>
</evidence>
<evidence type="ECO:0000313" key="8">
    <source>
        <dbReference type="Proteomes" id="UP000794436"/>
    </source>
</evidence>
<accession>A0A8K1CHU7</accession>
<protein>
    <recommendedName>
        <fullName evidence="9">Beta-glucosidase</fullName>
    </recommendedName>
</protein>
<reference evidence="7" key="1">
    <citation type="submission" date="2019-03" db="EMBL/GenBank/DDBJ databases">
        <title>Long read genome sequence of the mycoparasitic Pythium oligandrum ATCC 38472 isolated from sugarbeet rhizosphere.</title>
        <authorList>
            <person name="Gaulin E."/>
        </authorList>
    </citation>
    <scope>NUCLEOTIDE SEQUENCE</scope>
    <source>
        <strain evidence="7">ATCC 38472_TT</strain>
    </source>
</reference>
<dbReference type="InterPro" id="IPR033132">
    <property type="entry name" value="GH_1_N_CS"/>
</dbReference>
<keyword evidence="5" id="KW-0812">Transmembrane</keyword>
<comment type="similarity">
    <text evidence="1 4">Belongs to the glycosyl hydrolase 1 family.</text>
</comment>
<dbReference type="Pfam" id="PF00232">
    <property type="entry name" value="Glyco_hydro_1"/>
    <property type="match status" value="1"/>
</dbReference>
<proteinExistence type="inferred from homology"/>
<dbReference type="EMBL" id="SPLM01000073">
    <property type="protein sequence ID" value="TMW63056.1"/>
    <property type="molecule type" value="Genomic_DNA"/>
</dbReference>
<gene>
    <name evidence="7" type="ORF">Poli38472_005674</name>
</gene>
<dbReference type="PANTHER" id="PTHR10353">
    <property type="entry name" value="GLYCOSYL HYDROLASE"/>
    <property type="match status" value="1"/>
</dbReference>
<evidence type="ECO:0000256" key="1">
    <source>
        <dbReference type="ARBA" id="ARBA00010838"/>
    </source>
</evidence>
<dbReference type="InterPro" id="IPR001360">
    <property type="entry name" value="Glyco_hydro_1"/>
</dbReference>
<dbReference type="InterPro" id="IPR017853">
    <property type="entry name" value="GH"/>
</dbReference>
<keyword evidence="2" id="KW-0378">Hydrolase</keyword>
<dbReference type="Proteomes" id="UP000794436">
    <property type="component" value="Unassembled WGS sequence"/>
</dbReference>
<feature type="chain" id="PRO_5035458673" description="Beta-glucosidase" evidence="6">
    <location>
        <begin position="23"/>
        <end position="582"/>
    </location>
</feature>
<evidence type="ECO:0000256" key="5">
    <source>
        <dbReference type="SAM" id="Phobius"/>
    </source>
</evidence>
<dbReference type="GO" id="GO:0005975">
    <property type="term" value="P:carbohydrate metabolic process"/>
    <property type="evidence" value="ECO:0007669"/>
    <property type="project" value="InterPro"/>
</dbReference>